<dbReference type="InterPro" id="IPR051401">
    <property type="entry name" value="GtrA_CellWall_Glycosyl"/>
</dbReference>
<feature type="domain" description="GtrA/DPMS transmembrane" evidence="7">
    <location>
        <begin position="31"/>
        <end position="151"/>
    </location>
</feature>
<keyword evidence="3 6" id="KW-0812">Transmembrane</keyword>
<evidence type="ECO:0000256" key="4">
    <source>
        <dbReference type="ARBA" id="ARBA00022989"/>
    </source>
</evidence>
<evidence type="ECO:0000313" key="8">
    <source>
        <dbReference type="EMBL" id="AFK15773.1"/>
    </source>
</evidence>
<evidence type="ECO:0000256" key="6">
    <source>
        <dbReference type="SAM" id="Phobius"/>
    </source>
</evidence>
<dbReference type="InterPro" id="IPR007267">
    <property type="entry name" value="GtrA_DPMS_TM"/>
</dbReference>
<evidence type="ECO:0000313" key="9">
    <source>
        <dbReference type="Proteomes" id="UP000006465"/>
    </source>
</evidence>
<sequence length="152" mass="16441">MANSNTGAHDQAAPNVTVTTSSASVASQGIKFIISGGISAVVDLGLTYLCQIVFGFSAVRGRTIGFIFGTITAYLINRRWTFQAEASTKRFLQVAVLYTITYFVNVGGHSLLFSLLTHYGVSEQIALVIAFVISQGTATVINFFVQRIFIFK</sequence>
<dbReference type="PANTHER" id="PTHR38459">
    <property type="entry name" value="PROPHAGE BACTOPRENOL-LINKED GLUCOSE TRANSLOCASE HOMOLOG"/>
    <property type="match status" value="1"/>
</dbReference>
<dbReference type="AlphaFoldDB" id="A0AAU8PFC1"/>
<feature type="transmembrane region" description="Helical" evidence="6">
    <location>
        <begin position="125"/>
        <end position="145"/>
    </location>
</feature>
<protein>
    <submittedName>
        <fullName evidence="8">GtrA family protein</fullName>
    </submittedName>
</protein>
<evidence type="ECO:0000256" key="2">
    <source>
        <dbReference type="ARBA" id="ARBA00009399"/>
    </source>
</evidence>
<proteinExistence type="inferred from homology"/>
<dbReference type="Proteomes" id="UP000006465">
    <property type="component" value="Chromosome"/>
</dbReference>
<organism evidence="8 9">
    <name type="scientific">Corynebacterium pseudotuberculosis 258</name>
    <dbReference type="NCBI Taxonomy" id="1168865"/>
    <lineage>
        <taxon>Bacteria</taxon>
        <taxon>Bacillati</taxon>
        <taxon>Actinomycetota</taxon>
        <taxon>Actinomycetes</taxon>
        <taxon>Mycobacteriales</taxon>
        <taxon>Corynebacteriaceae</taxon>
        <taxon>Corynebacterium</taxon>
    </lineage>
</organism>
<keyword evidence="5 6" id="KW-0472">Membrane</keyword>
<dbReference type="GO" id="GO:0000271">
    <property type="term" value="P:polysaccharide biosynthetic process"/>
    <property type="evidence" value="ECO:0007669"/>
    <property type="project" value="InterPro"/>
</dbReference>
<evidence type="ECO:0000256" key="3">
    <source>
        <dbReference type="ARBA" id="ARBA00022692"/>
    </source>
</evidence>
<dbReference type="Pfam" id="PF04138">
    <property type="entry name" value="GtrA_DPMS_TM"/>
    <property type="match status" value="1"/>
</dbReference>
<evidence type="ECO:0000256" key="1">
    <source>
        <dbReference type="ARBA" id="ARBA00004141"/>
    </source>
</evidence>
<accession>A0AAU8PFC1</accession>
<dbReference type="KEGG" id="coe:CP258_00605"/>
<feature type="transmembrane region" description="Helical" evidence="6">
    <location>
        <begin position="96"/>
        <end position="119"/>
    </location>
</feature>
<feature type="transmembrane region" description="Helical" evidence="6">
    <location>
        <begin position="52"/>
        <end position="76"/>
    </location>
</feature>
<reference evidence="8 9" key="1">
    <citation type="journal article" date="2013" name="J. Biotechnol.">
        <title>Genome sequence of Corynebacterium pseudotuberculosis biovar equi strain 258 and prediction of antigenic targets to improve biotechnological vaccine production.</title>
        <authorList>
            <person name="Soares S.C."/>
            <person name="Trost E."/>
            <person name="Ramos R.T."/>
            <person name="Carneiro A.R."/>
            <person name="Santos A.R."/>
            <person name="Pinto A.C."/>
            <person name="Barbosa E."/>
            <person name="Aburjaile F."/>
            <person name="Ali A."/>
            <person name="Diniz C.A."/>
            <person name="Hassan S.S."/>
            <person name="Fiaux K."/>
            <person name="Guimaraes L.C."/>
            <person name="Bakhtiar S.M."/>
            <person name="Pereira U."/>
            <person name="Almeida S.S."/>
            <person name="Abreu V.A."/>
            <person name="Rocha F.S."/>
            <person name="Dorella F.A."/>
            <person name="Miyoshi A."/>
            <person name="Silva A."/>
            <person name="Azevedo V."/>
            <person name="Tauch A."/>
        </authorList>
    </citation>
    <scope>NUCLEOTIDE SEQUENCE [LARGE SCALE GENOMIC DNA]</scope>
    <source>
        <strain evidence="8 9">258</strain>
    </source>
</reference>
<dbReference type="EMBL" id="CP003540">
    <property type="protein sequence ID" value="AFK15773.1"/>
    <property type="molecule type" value="Genomic_DNA"/>
</dbReference>
<dbReference type="GO" id="GO:0005886">
    <property type="term" value="C:plasma membrane"/>
    <property type="evidence" value="ECO:0007669"/>
    <property type="project" value="TreeGrafter"/>
</dbReference>
<comment type="subcellular location">
    <subcellularLocation>
        <location evidence="1">Membrane</location>
        <topology evidence="1">Multi-pass membrane protein</topology>
    </subcellularLocation>
</comment>
<gene>
    <name evidence="8" type="ORF">CP258_00605</name>
</gene>
<dbReference type="RefSeq" id="WP_014366305.1">
    <property type="nucleotide sequence ID" value="NC_017945.3"/>
</dbReference>
<name>A0AAU8PFC1_CORPS</name>
<dbReference type="PANTHER" id="PTHR38459:SF6">
    <property type="entry name" value="ARABINOGALACTAN BIOSYNTHESIS RECRUITING PROTEIN RV3789"/>
    <property type="match status" value="1"/>
</dbReference>
<keyword evidence="4 6" id="KW-1133">Transmembrane helix</keyword>
<evidence type="ECO:0000256" key="5">
    <source>
        <dbReference type="ARBA" id="ARBA00023136"/>
    </source>
</evidence>
<evidence type="ECO:0000259" key="7">
    <source>
        <dbReference type="Pfam" id="PF04138"/>
    </source>
</evidence>
<comment type="similarity">
    <text evidence="2">Belongs to the GtrA family.</text>
</comment>